<dbReference type="Proteomes" id="UP000316096">
    <property type="component" value="Unassembled WGS sequence"/>
</dbReference>
<sequence>MALRPPARTMTATACTLLAASGLTACHHTTDPRSAAGTPTASRSGGHARSRRPAGRRSAGPPATRRPGGNTATTAQVTRTVEPSGPLPPVLSRIPVHGKIVFITIDDGWGEKDPAFVRLIRERRVPVTLFLTDLAIRKDYGYFRGLQRAGALIEDHTMTHPYLPKLSYARQKEQICASADIYASQYGSRPTLFRAPYGATGRDTLRAARDCGMKAVFFWREVVTGGRIAYQTSGRLHPGDILLVHFNPNMTADFKRLLHTVEKQGFKPGAIRKYLPARYFRQ</sequence>
<dbReference type="InterPro" id="IPR011330">
    <property type="entry name" value="Glyco_hydro/deAcase_b/a-brl"/>
</dbReference>
<comment type="caution">
    <text evidence="4">The sequence shown here is derived from an EMBL/GenBank/DDBJ whole genome shotgun (WGS) entry which is preliminary data.</text>
</comment>
<dbReference type="CDD" id="cd10917">
    <property type="entry name" value="CE4_NodB_like_6s_7s"/>
    <property type="match status" value="1"/>
</dbReference>
<name>A0A543CBZ5_9ACTN</name>
<feature type="signal peptide" evidence="2">
    <location>
        <begin position="1"/>
        <end position="25"/>
    </location>
</feature>
<dbReference type="Gene3D" id="3.20.20.370">
    <property type="entry name" value="Glycoside hydrolase/deacetylase"/>
    <property type="match status" value="1"/>
</dbReference>
<reference evidence="4 5" key="1">
    <citation type="submission" date="2019-06" db="EMBL/GenBank/DDBJ databases">
        <title>Sequencing the genomes of 1000 actinobacteria strains.</title>
        <authorList>
            <person name="Klenk H.-P."/>
        </authorList>
    </citation>
    <scope>NUCLEOTIDE SEQUENCE [LARGE SCALE GENOMIC DNA]</scope>
    <source>
        <strain evidence="4 5">DSM 102200</strain>
    </source>
</reference>
<dbReference type="PANTHER" id="PTHR10587:SF134">
    <property type="entry name" value="SECRETED PROTEIN"/>
    <property type="match status" value="1"/>
</dbReference>
<evidence type="ECO:0000256" key="1">
    <source>
        <dbReference type="SAM" id="MobiDB-lite"/>
    </source>
</evidence>
<dbReference type="InterPro" id="IPR050248">
    <property type="entry name" value="Polysacc_deacetylase_ArnD"/>
</dbReference>
<feature type="chain" id="PRO_5038950174" evidence="2">
    <location>
        <begin position="26"/>
        <end position="282"/>
    </location>
</feature>
<dbReference type="GO" id="GO:0005975">
    <property type="term" value="P:carbohydrate metabolic process"/>
    <property type="evidence" value="ECO:0007669"/>
    <property type="project" value="InterPro"/>
</dbReference>
<dbReference type="PANTHER" id="PTHR10587">
    <property type="entry name" value="GLYCOSYL TRANSFERASE-RELATED"/>
    <property type="match status" value="1"/>
</dbReference>
<dbReference type="PROSITE" id="PS51257">
    <property type="entry name" value="PROKAR_LIPOPROTEIN"/>
    <property type="match status" value="1"/>
</dbReference>
<keyword evidence="5" id="KW-1185">Reference proteome</keyword>
<feature type="domain" description="NodB homology" evidence="3">
    <location>
        <begin position="99"/>
        <end position="282"/>
    </location>
</feature>
<evidence type="ECO:0000259" key="3">
    <source>
        <dbReference type="PROSITE" id="PS51677"/>
    </source>
</evidence>
<proteinExistence type="predicted"/>
<dbReference type="AlphaFoldDB" id="A0A543CBZ5"/>
<dbReference type="GO" id="GO:0016810">
    <property type="term" value="F:hydrolase activity, acting on carbon-nitrogen (but not peptide) bonds"/>
    <property type="evidence" value="ECO:0007669"/>
    <property type="project" value="InterPro"/>
</dbReference>
<evidence type="ECO:0000313" key="4">
    <source>
        <dbReference type="EMBL" id="TQL94591.1"/>
    </source>
</evidence>
<accession>A0A543CBZ5</accession>
<feature type="region of interest" description="Disordered" evidence="1">
    <location>
        <begin position="29"/>
        <end position="89"/>
    </location>
</feature>
<evidence type="ECO:0000313" key="5">
    <source>
        <dbReference type="Proteomes" id="UP000316096"/>
    </source>
</evidence>
<dbReference type="Pfam" id="PF01522">
    <property type="entry name" value="Polysacc_deac_1"/>
    <property type="match status" value="1"/>
</dbReference>
<protein>
    <submittedName>
        <fullName evidence="4">Peptidoglycan/xylan/chitin deacetylase (PgdA/CDA1 family)</fullName>
    </submittedName>
</protein>
<dbReference type="InterPro" id="IPR002509">
    <property type="entry name" value="NODB_dom"/>
</dbReference>
<feature type="compositionally biased region" description="Polar residues" evidence="1">
    <location>
        <begin position="70"/>
        <end position="81"/>
    </location>
</feature>
<organism evidence="4 5">
    <name type="scientific">Actinoallomurus bryophytorum</name>
    <dbReference type="NCBI Taxonomy" id="1490222"/>
    <lineage>
        <taxon>Bacteria</taxon>
        <taxon>Bacillati</taxon>
        <taxon>Actinomycetota</taxon>
        <taxon>Actinomycetes</taxon>
        <taxon>Streptosporangiales</taxon>
        <taxon>Thermomonosporaceae</taxon>
        <taxon>Actinoallomurus</taxon>
    </lineage>
</organism>
<dbReference type="SUPFAM" id="SSF88713">
    <property type="entry name" value="Glycoside hydrolase/deacetylase"/>
    <property type="match status" value="1"/>
</dbReference>
<gene>
    <name evidence="4" type="ORF">FB559_0067</name>
</gene>
<feature type="compositionally biased region" description="Basic residues" evidence="1">
    <location>
        <begin position="46"/>
        <end position="55"/>
    </location>
</feature>
<keyword evidence="2" id="KW-0732">Signal</keyword>
<evidence type="ECO:0000256" key="2">
    <source>
        <dbReference type="SAM" id="SignalP"/>
    </source>
</evidence>
<dbReference type="EMBL" id="VFOZ01000001">
    <property type="protein sequence ID" value="TQL94591.1"/>
    <property type="molecule type" value="Genomic_DNA"/>
</dbReference>
<feature type="compositionally biased region" description="Low complexity" evidence="1">
    <location>
        <begin position="56"/>
        <end position="69"/>
    </location>
</feature>
<dbReference type="PROSITE" id="PS51677">
    <property type="entry name" value="NODB"/>
    <property type="match status" value="1"/>
</dbReference>